<organism evidence="7 8">
    <name type="scientific">Rhodotorula diobovata</name>
    <dbReference type="NCBI Taxonomy" id="5288"/>
    <lineage>
        <taxon>Eukaryota</taxon>
        <taxon>Fungi</taxon>
        <taxon>Dikarya</taxon>
        <taxon>Basidiomycota</taxon>
        <taxon>Pucciniomycotina</taxon>
        <taxon>Microbotryomycetes</taxon>
        <taxon>Sporidiobolales</taxon>
        <taxon>Sporidiobolaceae</taxon>
        <taxon>Rhodotorula</taxon>
    </lineage>
</organism>
<feature type="compositionally biased region" description="Polar residues" evidence="5">
    <location>
        <begin position="457"/>
        <end position="466"/>
    </location>
</feature>
<dbReference type="CDD" id="cd00067">
    <property type="entry name" value="GAL4"/>
    <property type="match status" value="1"/>
</dbReference>
<comment type="caution">
    <text evidence="7">The sequence shown here is derived from an EMBL/GenBank/DDBJ whole genome shotgun (WGS) entry which is preliminary data.</text>
</comment>
<feature type="region of interest" description="Disordered" evidence="5">
    <location>
        <begin position="1"/>
        <end position="24"/>
    </location>
</feature>
<evidence type="ECO:0000259" key="6">
    <source>
        <dbReference type="PROSITE" id="PS50048"/>
    </source>
</evidence>
<dbReference type="GO" id="GO:0005634">
    <property type="term" value="C:nucleus"/>
    <property type="evidence" value="ECO:0007669"/>
    <property type="project" value="UniProtKB-SubCell"/>
</dbReference>
<sequence>MQPPNEGLHHVPPPPSAAVAQARAYESYGQHYTDPFQDSNEFPVPLYSTGVFPGSATGVATAPDHVVGLDPPFSSHPGAGTSTSVYTPFLQPLPSSLPLAHISPADLAPSTAFGSFAQPFPPPAPGAHDVAPFDLTSRDPLQDVHTAFPPGQQVGGPALGEDPLRPLTADSTAALLPPPTGTTRRRTSYGGEVEAGGGSLRGVGAAGHGRGKGHTRTSSASASGSATVAAAGSGGGAQRASVSALAAAVGTRTTEKSCKNCRVRKVKCDRKWPRCNRCKDRDDECDFGTFVPVDTIPEEALASATSSPGIAALQARITELEQELAVLRTDPPTSGPLALRSSVVQNTGYGAPPSAVGASSGSSIDTVGAWSDQSGLAGAPFTGHPRLGTQALEELSRDVPLSEAIHDVFSRGAGLTRPGSQANKSTVEIFLRGAALQDPALYAAASAGLGPLPGPSMTGSGSQISTPLPPPPREDDPNWQLAKSAMARMLVVHLVQSFFASCCAYLPAFDSWHPRRTWILHNLDNLDPASRVSVAAFCAMGARASQHSAILGITMPEPSPVDWYEQTSAAGVRREQACRALHSQALDLAHLLGITYDANRENLEALLVVTQMLMFNELVPRRSRAIVHTAIGQYKELQEGAASASQKRDTLKHIGLPLLACDALTSATAHKRPLVSPAELEQHFPSLLPIDPLHDDIQVRLQRCLDDHLTPDGRLSHTGIIECTHIVNAWLVQTERLFAQAAAPMLGGPPMSLIDDIRNVWLLLDQIHEGMRRMQELLVHLGYTPAGCARDRCADQHLRFITRLDLDLLNCFFLVHALVTENLGLDHLKGDNAQLVYSESDKHVRKALKLIAFYLEIYITSRDPHLTYHVVWQLELVPKWTTTVVQRFGEPDGPPTAELEVSETELDWLDKGLVCASYYHPVANSRLHELRANRRASPAAQQSAHGHAAPHPAPLPPHAPPHATGPLALPVPTTDARAHGGAMCFPPSTTYLAGDEENGEGTGMPFQMGVTDPAHMRPWGMWSGKEGGGMTG</sequence>
<dbReference type="SMART" id="SM00066">
    <property type="entry name" value="GAL4"/>
    <property type="match status" value="1"/>
</dbReference>
<dbReference type="InterPro" id="IPR001138">
    <property type="entry name" value="Zn2Cys6_DnaBD"/>
</dbReference>
<dbReference type="InterPro" id="IPR050987">
    <property type="entry name" value="AtrR-like"/>
</dbReference>
<comment type="subcellular location">
    <subcellularLocation>
        <location evidence="1">Nucleus</location>
    </subcellularLocation>
</comment>
<dbReference type="Proteomes" id="UP000311382">
    <property type="component" value="Unassembled WGS sequence"/>
</dbReference>
<feature type="compositionally biased region" description="Gly residues" evidence="5">
    <location>
        <begin position="193"/>
        <end position="208"/>
    </location>
</feature>
<evidence type="ECO:0000256" key="5">
    <source>
        <dbReference type="SAM" id="MobiDB-lite"/>
    </source>
</evidence>
<feature type="compositionally biased region" description="Pro residues" evidence="5">
    <location>
        <begin position="951"/>
        <end position="960"/>
    </location>
</feature>
<feature type="compositionally biased region" description="Low complexity" evidence="5">
    <location>
        <begin position="961"/>
        <end position="970"/>
    </location>
</feature>
<reference evidence="7 8" key="1">
    <citation type="submission" date="2019-03" db="EMBL/GenBank/DDBJ databases">
        <title>Rhodosporidium diobovatum UCD-FST 08-225 genome sequencing, assembly, and annotation.</title>
        <authorList>
            <person name="Fakankun I.U."/>
            <person name="Fristensky B."/>
            <person name="Levin D.B."/>
        </authorList>
    </citation>
    <scope>NUCLEOTIDE SEQUENCE [LARGE SCALE GENOMIC DNA]</scope>
    <source>
        <strain evidence="7 8">UCD-FST 08-225</strain>
    </source>
</reference>
<dbReference type="OrthoDB" id="10261408at2759"/>
<dbReference type="InterPro" id="IPR036864">
    <property type="entry name" value="Zn2-C6_fun-type_DNA-bd_sf"/>
</dbReference>
<keyword evidence="4" id="KW-0539">Nucleus</keyword>
<dbReference type="Pfam" id="PF00172">
    <property type="entry name" value="Zn_clus"/>
    <property type="match status" value="1"/>
</dbReference>
<keyword evidence="3" id="KW-0238">DNA-binding</keyword>
<dbReference type="GO" id="GO:0008270">
    <property type="term" value="F:zinc ion binding"/>
    <property type="evidence" value="ECO:0007669"/>
    <property type="project" value="InterPro"/>
</dbReference>
<dbReference type="AlphaFoldDB" id="A0A5C5FWZ1"/>
<evidence type="ECO:0000256" key="3">
    <source>
        <dbReference type="ARBA" id="ARBA00023125"/>
    </source>
</evidence>
<feature type="compositionally biased region" description="Low complexity" evidence="5">
    <location>
        <begin position="936"/>
        <end position="950"/>
    </location>
</feature>
<dbReference type="PROSITE" id="PS50048">
    <property type="entry name" value="ZN2_CY6_FUNGAL_2"/>
    <property type="match status" value="1"/>
</dbReference>
<dbReference type="PROSITE" id="PS00463">
    <property type="entry name" value="ZN2_CY6_FUNGAL_1"/>
    <property type="match status" value="1"/>
</dbReference>
<keyword evidence="8" id="KW-1185">Reference proteome</keyword>
<evidence type="ECO:0000313" key="8">
    <source>
        <dbReference type="Proteomes" id="UP000311382"/>
    </source>
</evidence>
<proteinExistence type="predicted"/>
<dbReference type="SUPFAM" id="SSF57701">
    <property type="entry name" value="Zn2/Cys6 DNA-binding domain"/>
    <property type="match status" value="1"/>
</dbReference>
<protein>
    <recommendedName>
        <fullName evidence="6">Zn(2)-C6 fungal-type domain-containing protein</fullName>
    </recommendedName>
</protein>
<evidence type="ECO:0000256" key="4">
    <source>
        <dbReference type="ARBA" id="ARBA00023242"/>
    </source>
</evidence>
<feature type="domain" description="Zn(2)-C6 fungal-type" evidence="6">
    <location>
        <begin position="257"/>
        <end position="287"/>
    </location>
</feature>
<dbReference type="EMBL" id="SOZI01000049">
    <property type="protein sequence ID" value="TNY21155.1"/>
    <property type="molecule type" value="Genomic_DNA"/>
</dbReference>
<dbReference type="GO" id="GO:0000981">
    <property type="term" value="F:DNA-binding transcription factor activity, RNA polymerase II-specific"/>
    <property type="evidence" value="ECO:0007669"/>
    <property type="project" value="InterPro"/>
</dbReference>
<dbReference type="GO" id="GO:0003677">
    <property type="term" value="F:DNA binding"/>
    <property type="evidence" value="ECO:0007669"/>
    <property type="project" value="UniProtKB-KW"/>
</dbReference>
<dbReference type="PANTHER" id="PTHR46910:SF3">
    <property type="entry name" value="HALOTOLERANCE PROTEIN 9-RELATED"/>
    <property type="match status" value="1"/>
</dbReference>
<keyword evidence="2" id="KW-0479">Metal-binding</keyword>
<dbReference type="STRING" id="5288.A0A5C5FWZ1"/>
<evidence type="ECO:0000256" key="1">
    <source>
        <dbReference type="ARBA" id="ARBA00004123"/>
    </source>
</evidence>
<feature type="region of interest" description="Disordered" evidence="5">
    <location>
        <begin position="933"/>
        <end position="980"/>
    </location>
</feature>
<gene>
    <name evidence="7" type="ORF">DMC30DRAFT_436746</name>
</gene>
<evidence type="ECO:0000313" key="7">
    <source>
        <dbReference type="EMBL" id="TNY21155.1"/>
    </source>
</evidence>
<name>A0A5C5FWZ1_9BASI</name>
<feature type="region of interest" description="Disordered" evidence="5">
    <location>
        <begin position="453"/>
        <end position="478"/>
    </location>
</feature>
<feature type="compositionally biased region" description="Low complexity" evidence="5">
    <location>
        <begin position="216"/>
        <end position="231"/>
    </location>
</feature>
<dbReference type="Gene3D" id="4.10.240.10">
    <property type="entry name" value="Zn(2)-C6 fungal-type DNA-binding domain"/>
    <property type="match status" value="1"/>
</dbReference>
<accession>A0A5C5FWZ1</accession>
<feature type="region of interest" description="Disordered" evidence="5">
    <location>
        <begin position="1011"/>
        <end position="1032"/>
    </location>
</feature>
<evidence type="ECO:0000256" key="2">
    <source>
        <dbReference type="ARBA" id="ARBA00022723"/>
    </source>
</evidence>
<feature type="region of interest" description="Disordered" evidence="5">
    <location>
        <begin position="145"/>
        <end position="237"/>
    </location>
</feature>
<dbReference type="PANTHER" id="PTHR46910">
    <property type="entry name" value="TRANSCRIPTION FACTOR PDR1"/>
    <property type="match status" value="1"/>
</dbReference>